<feature type="region of interest" description="Disordered" evidence="1">
    <location>
        <begin position="38"/>
        <end position="58"/>
    </location>
</feature>
<name>A0A7T8KJ47_CALRO</name>
<sequence>MREETKKFSPALSGRGHSRETRAYGRLKTQQWTLTMCRPNSSQQTRQEAWKLNPFQNK</sequence>
<evidence type="ECO:0000256" key="1">
    <source>
        <dbReference type="SAM" id="MobiDB-lite"/>
    </source>
</evidence>
<dbReference type="EMBL" id="CP045890">
    <property type="protein sequence ID" value="QQP56893.1"/>
    <property type="molecule type" value="Genomic_DNA"/>
</dbReference>
<protein>
    <submittedName>
        <fullName evidence="2">Uncharacterized protein</fullName>
    </submittedName>
</protein>
<gene>
    <name evidence="2" type="ORF">FKW44_001715</name>
</gene>
<accession>A0A7T8KJ47</accession>
<feature type="region of interest" description="Disordered" evidence="1">
    <location>
        <begin position="1"/>
        <end position="26"/>
    </location>
</feature>
<evidence type="ECO:0000313" key="3">
    <source>
        <dbReference type="Proteomes" id="UP000595437"/>
    </source>
</evidence>
<keyword evidence="3" id="KW-1185">Reference proteome</keyword>
<proteinExistence type="predicted"/>
<organism evidence="2 3">
    <name type="scientific">Caligus rogercresseyi</name>
    <name type="common">Sea louse</name>
    <dbReference type="NCBI Taxonomy" id="217165"/>
    <lineage>
        <taxon>Eukaryota</taxon>
        <taxon>Metazoa</taxon>
        <taxon>Ecdysozoa</taxon>
        <taxon>Arthropoda</taxon>
        <taxon>Crustacea</taxon>
        <taxon>Multicrustacea</taxon>
        <taxon>Hexanauplia</taxon>
        <taxon>Copepoda</taxon>
        <taxon>Siphonostomatoida</taxon>
        <taxon>Caligidae</taxon>
        <taxon>Caligus</taxon>
    </lineage>
</organism>
<dbReference type="AlphaFoldDB" id="A0A7T8KJ47"/>
<evidence type="ECO:0000313" key="2">
    <source>
        <dbReference type="EMBL" id="QQP56893.1"/>
    </source>
</evidence>
<reference evidence="3" key="1">
    <citation type="submission" date="2021-01" db="EMBL/GenBank/DDBJ databases">
        <title>Caligus Genome Assembly.</title>
        <authorList>
            <person name="Gallardo-Escarate C."/>
        </authorList>
    </citation>
    <scope>NUCLEOTIDE SEQUENCE [LARGE SCALE GENOMIC DNA]</scope>
</reference>
<dbReference type="Proteomes" id="UP000595437">
    <property type="component" value="Chromosome 1"/>
</dbReference>
<feature type="compositionally biased region" description="Polar residues" evidence="1">
    <location>
        <begin position="38"/>
        <end position="47"/>
    </location>
</feature>